<evidence type="ECO:0000313" key="3">
    <source>
        <dbReference type="Proteomes" id="UP000298642"/>
    </source>
</evidence>
<dbReference type="KEGG" id="obj:EIO64_11250"/>
<evidence type="ECO:0000256" key="1">
    <source>
        <dbReference type="SAM" id="Phobius"/>
    </source>
</evidence>
<dbReference type="EMBL" id="CP034413">
    <property type="protein sequence ID" value="QCI59722.1"/>
    <property type="molecule type" value="Genomic_DNA"/>
</dbReference>
<gene>
    <name evidence="2" type="ORF">EIO64_11250</name>
</gene>
<dbReference type="Proteomes" id="UP000298642">
    <property type="component" value="Chromosome"/>
</dbReference>
<keyword evidence="1" id="KW-1133">Transmembrane helix</keyword>
<feature type="transmembrane region" description="Helical" evidence="1">
    <location>
        <begin position="47"/>
        <end position="74"/>
    </location>
</feature>
<name>A0A4D7B0H6_9FIRM</name>
<reference evidence="3" key="1">
    <citation type="submission" date="2018-12" db="EMBL/GenBank/DDBJ databases">
        <title>Dusodibacter welbiota gen. nov., sp. nov., isolated from human faeces and emended description of the Oscillibacter genus.</title>
        <authorList>
            <person name="Le Roy T."/>
            <person name="Van der Smissen P."/>
            <person name="Delzenne N."/>
            <person name="Muccioli G."/>
            <person name="Collet J.F."/>
            <person name="Cani P.D."/>
        </authorList>
    </citation>
    <scope>NUCLEOTIDE SEQUENCE [LARGE SCALE GENOMIC DNA]</scope>
    <source>
        <strain evidence="3">J115</strain>
    </source>
</reference>
<keyword evidence="1" id="KW-0812">Transmembrane</keyword>
<feature type="transmembrane region" description="Helical" evidence="1">
    <location>
        <begin position="80"/>
        <end position="101"/>
    </location>
</feature>
<dbReference type="RefSeq" id="WP_021749533.1">
    <property type="nucleotide sequence ID" value="NZ_CP034413.3"/>
</dbReference>
<keyword evidence="1" id="KW-0472">Membrane</keyword>
<protein>
    <submittedName>
        <fullName evidence="2">Uncharacterized protein</fullName>
    </submittedName>
</protein>
<accession>A0A4D7B0H6</accession>
<feature type="transmembrane region" description="Helical" evidence="1">
    <location>
        <begin position="155"/>
        <end position="176"/>
    </location>
</feature>
<feature type="transmembrane region" description="Helical" evidence="1">
    <location>
        <begin position="208"/>
        <end position="230"/>
    </location>
</feature>
<feature type="transmembrane region" description="Helical" evidence="1">
    <location>
        <begin position="122"/>
        <end position="143"/>
    </location>
</feature>
<keyword evidence="3" id="KW-1185">Reference proteome</keyword>
<organism evidence="2 3">
    <name type="scientific">Dysosmobacter welbionis</name>
    <dbReference type="NCBI Taxonomy" id="2093857"/>
    <lineage>
        <taxon>Bacteria</taxon>
        <taxon>Bacillati</taxon>
        <taxon>Bacillota</taxon>
        <taxon>Clostridia</taxon>
        <taxon>Eubacteriales</taxon>
        <taxon>Oscillospiraceae</taxon>
        <taxon>Dysosmobacter</taxon>
    </lineage>
</organism>
<dbReference type="AlphaFoldDB" id="A0A4D7B0H6"/>
<proteinExistence type="predicted"/>
<feature type="transmembrane region" description="Helical" evidence="1">
    <location>
        <begin position="183"/>
        <end position="202"/>
    </location>
</feature>
<evidence type="ECO:0000313" key="2">
    <source>
        <dbReference type="EMBL" id="QCI59722.1"/>
    </source>
</evidence>
<sequence length="249" mass="27333">MDNQKISMPTEAEKQRAIARILDAGLPRRVAFGRELREVLQRIGPRALLFGVGDCLALSLLIWALCLLSALFVAGSTGSLAPALFLFSPLLYAALSLLTAWKNLQTGIWEWTWTFQVSARMVAALQMLCFGGVSVLVCVPANMLLWTFTGQEMPLGWMLALSLASLFLYGALSLLCQRLRGPAGWLAAPTGWVLMGLIPLIWPRTAEWLTAIPTVVFCLLAAAGITLYLLELRCFCRRPMEGGVSYALR</sequence>
<dbReference type="GeneID" id="89520414"/>